<dbReference type="PANTHER" id="PTHR47634">
    <property type="entry name" value="PROTEIN KINASE DOMAIN-CONTAINING PROTEIN-RELATED"/>
    <property type="match status" value="1"/>
</dbReference>
<dbReference type="SMART" id="SM00220">
    <property type="entry name" value="S_TKc"/>
    <property type="match status" value="1"/>
</dbReference>
<name>A0AAD8PFU2_BABGI</name>
<evidence type="ECO:0000313" key="12">
    <source>
        <dbReference type="EMBL" id="KAK1444487.1"/>
    </source>
</evidence>
<keyword evidence="4 9" id="KW-0547">Nucleotide-binding</keyword>
<comment type="catalytic activity">
    <reaction evidence="8">
        <text>L-seryl-[protein] + ATP = O-phospho-L-seryl-[protein] + ADP + H(+)</text>
        <dbReference type="Rhea" id="RHEA:17989"/>
        <dbReference type="Rhea" id="RHEA-COMP:9863"/>
        <dbReference type="Rhea" id="RHEA-COMP:11604"/>
        <dbReference type="ChEBI" id="CHEBI:15378"/>
        <dbReference type="ChEBI" id="CHEBI:29999"/>
        <dbReference type="ChEBI" id="CHEBI:30616"/>
        <dbReference type="ChEBI" id="CHEBI:83421"/>
        <dbReference type="ChEBI" id="CHEBI:456216"/>
        <dbReference type="EC" id="2.7.11.1"/>
    </reaction>
</comment>
<evidence type="ECO:0000313" key="13">
    <source>
        <dbReference type="Proteomes" id="UP001230268"/>
    </source>
</evidence>
<dbReference type="InterPro" id="IPR000719">
    <property type="entry name" value="Prot_kinase_dom"/>
</dbReference>
<dbReference type="PROSITE" id="PS00108">
    <property type="entry name" value="PROTEIN_KINASE_ST"/>
    <property type="match status" value="1"/>
</dbReference>
<keyword evidence="3" id="KW-0808">Transferase</keyword>
<dbReference type="PROSITE" id="PS00107">
    <property type="entry name" value="PROTEIN_KINASE_ATP"/>
    <property type="match status" value="1"/>
</dbReference>
<dbReference type="EMBL" id="JAVEPI010000001">
    <property type="protein sequence ID" value="KAK1444487.1"/>
    <property type="molecule type" value="Genomic_DNA"/>
</dbReference>
<evidence type="ECO:0000256" key="5">
    <source>
        <dbReference type="ARBA" id="ARBA00022777"/>
    </source>
</evidence>
<dbReference type="Gene3D" id="1.10.510.10">
    <property type="entry name" value="Transferase(Phosphotransferase) domain 1"/>
    <property type="match status" value="1"/>
</dbReference>
<evidence type="ECO:0000259" key="11">
    <source>
        <dbReference type="PROSITE" id="PS50011"/>
    </source>
</evidence>
<feature type="binding site" evidence="9">
    <location>
        <position position="181"/>
    </location>
    <ligand>
        <name>ATP</name>
        <dbReference type="ChEBI" id="CHEBI:30616"/>
    </ligand>
</feature>
<evidence type="ECO:0000256" key="8">
    <source>
        <dbReference type="ARBA" id="ARBA00048679"/>
    </source>
</evidence>
<reference evidence="12" key="1">
    <citation type="submission" date="2023-08" db="EMBL/GenBank/DDBJ databases">
        <title>Draft sequence of the Babesia gibsoni genome.</title>
        <authorList>
            <person name="Yamagishi J.Y."/>
            <person name="Xuan X.X."/>
        </authorList>
    </citation>
    <scope>NUCLEOTIDE SEQUENCE</scope>
    <source>
        <strain evidence="12">Azabu</strain>
    </source>
</reference>
<evidence type="ECO:0000256" key="9">
    <source>
        <dbReference type="PROSITE-ProRule" id="PRU10141"/>
    </source>
</evidence>
<keyword evidence="6 9" id="KW-0067">ATP-binding</keyword>
<keyword evidence="2" id="KW-0723">Serine/threonine-protein kinase</keyword>
<dbReference type="GO" id="GO:0050684">
    <property type="term" value="P:regulation of mRNA processing"/>
    <property type="evidence" value="ECO:0007669"/>
    <property type="project" value="TreeGrafter"/>
</dbReference>
<dbReference type="PANTHER" id="PTHR47634:SF9">
    <property type="entry name" value="PROTEIN KINASE DOMAIN-CONTAINING PROTEIN-RELATED"/>
    <property type="match status" value="1"/>
</dbReference>
<dbReference type="InterPro" id="IPR017441">
    <property type="entry name" value="Protein_kinase_ATP_BS"/>
</dbReference>
<feature type="domain" description="Protein kinase" evidence="11">
    <location>
        <begin position="150"/>
        <end position="603"/>
    </location>
</feature>
<evidence type="ECO:0000256" key="3">
    <source>
        <dbReference type="ARBA" id="ARBA00022679"/>
    </source>
</evidence>
<dbReference type="EC" id="2.7.11.1" evidence="1"/>
<keyword evidence="5 12" id="KW-0418">Kinase</keyword>
<dbReference type="Pfam" id="PF00069">
    <property type="entry name" value="Pkinase"/>
    <property type="match status" value="2"/>
</dbReference>
<evidence type="ECO:0000256" key="4">
    <source>
        <dbReference type="ARBA" id="ARBA00022741"/>
    </source>
</evidence>
<evidence type="ECO:0000256" key="6">
    <source>
        <dbReference type="ARBA" id="ARBA00022840"/>
    </source>
</evidence>
<dbReference type="SUPFAM" id="SSF56112">
    <property type="entry name" value="Protein kinase-like (PK-like)"/>
    <property type="match status" value="1"/>
</dbReference>
<feature type="region of interest" description="Disordered" evidence="10">
    <location>
        <begin position="1"/>
        <end position="40"/>
    </location>
</feature>
<dbReference type="InterPro" id="IPR051334">
    <property type="entry name" value="SRPK"/>
</dbReference>
<evidence type="ECO:0000256" key="1">
    <source>
        <dbReference type="ARBA" id="ARBA00012513"/>
    </source>
</evidence>
<comment type="caution">
    <text evidence="12">The sequence shown here is derived from an EMBL/GenBank/DDBJ whole genome shotgun (WGS) entry which is preliminary data.</text>
</comment>
<gene>
    <name evidence="12" type="ORF">BgAZ_103930</name>
</gene>
<dbReference type="Gene3D" id="3.30.200.20">
    <property type="entry name" value="Phosphorylase Kinase, domain 1"/>
    <property type="match status" value="1"/>
</dbReference>
<dbReference type="GO" id="GO:0005524">
    <property type="term" value="F:ATP binding"/>
    <property type="evidence" value="ECO:0007669"/>
    <property type="project" value="UniProtKB-UniRule"/>
</dbReference>
<accession>A0AAD8PFU2</accession>
<dbReference type="AlphaFoldDB" id="A0AAD8PFU2"/>
<organism evidence="12 13">
    <name type="scientific">Babesia gibsoni</name>
    <dbReference type="NCBI Taxonomy" id="33632"/>
    <lineage>
        <taxon>Eukaryota</taxon>
        <taxon>Sar</taxon>
        <taxon>Alveolata</taxon>
        <taxon>Apicomplexa</taxon>
        <taxon>Aconoidasida</taxon>
        <taxon>Piroplasmida</taxon>
        <taxon>Babesiidae</taxon>
        <taxon>Babesia</taxon>
    </lineage>
</organism>
<dbReference type="Proteomes" id="UP001230268">
    <property type="component" value="Unassembled WGS sequence"/>
</dbReference>
<evidence type="ECO:0000256" key="10">
    <source>
        <dbReference type="SAM" id="MobiDB-lite"/>
    </source>
</evidence>
<comment type="catalytic activity">
    <reaction evidence="7">
        <text>L-threonyl-[protein] + ATP = O-phospho-L-threonyl-[protein] + ADP + H(+)</text>
        <dbReference type="Rhea" id="RHEA:46608"/>
        <dbReference type="Rhea" id="RHEA-COMP:11060"/>
        <dbReference type="Rhea" id="RHEA-COMP:11605"/>
        <dbReference type="ChEBI" id="CHEBI:15378"/>
        <dbReference type="ChEBI" id="CHEBI:30013"/>
        <dbReference type="ChEBI" id="CHEBI:30616"/>
        <dbReference type="ChEBI" id="CHEBI:61977"/>
        <dbReference type="ChEBI" id="CHEBI:456216"/>
        <dbReference type="EC" id="2.7.11.1"/>
    </reaction>
</comment>
<proteinExistence type="predicted"/>
<dbReference type="GO" id="GO:0004674">
    <property type="term" value="F:protein serine/threonine kinase activity"/>
    <property type="evidence" value="ECO:0007669"/>
    <property type="project" value="UniProtKB-KW"/>
</dbReference>
<sequence length="622" mass="69688">MDPVKLENGDTTNGWVPRVEDPNPGAQPATCVEKKGTHNAATSTEAVNALPETNGDGLSLSNVVEAYELPSYGSSVYGNSNYDDDYDSAAHSNQDVYGGSNCDGVSTPNSGPTAMSDTFDCNLSESEDPESYVPGGYHPVKVGEVYDGRYRIEGKLGWGYFSTVWLAADIKRKPLKFVAIKFQRSAPSHTDAICDEMDLLKKVRDEVICRKWVSSKKIYKEVLGDLYNSTRGVVSYLNWFTVRGPNGRHVCVVLEPMGPNILSLIKLYKFKGVPLPLVRKITAHVLLGLDYLHRICGIIHTDLKPENILVTSKLSNSTPLEHLSKNQVVKQYLDDKASTCIPYVKDEIKSCRSDPSLLTSFDEAHALQETLMRKPYDHIVDYIMQPLKSLGIKQVTDNCLYHPAVSNILGLSSGSNPKKKHRVVVKTEQGKVQVKPVDILTFNDKEAVFKICDLGNSCWIQNHFTDEIQTRQYRAPETILQCGYDQSADIWSLACIVFELITGDYLFDPHGGNSQERDINHLQLIVELLGPIPKHMIRESPRMKHHEREINDVKRWPLDSVLVKKYKLEPTVAKSLTKFLLSMLKTNPKSRPSAEQLIHSEWLLEQVQGENTSFPSNPTMPL</sequence>
<dbReference type="FunFam" id="1.10.510.10:FF:000275">
    <property type="entry name" value="SRSF protein kinase 2 isoform X3"/>
    <property type="match status" value="1"/>
</dbReference>
<dbReference type="GO" id="GO:0000245">
    <property type="term" value="P:spliceosomal complex assembly"/>
    <property type="evidence" value="ECO:0007669"/>
    <property type="project" value="TreeGrafter"/>
</dbReference>
<evidence type="ECO:0000256" key="7">
    <source>
        <dbReference type="ARBA" id="ARBA00047899"/>
    </source>
</evidence>
<protein>
    <recommendedName>
        <fullName evidence="1">non-specific serine/threonine protein kinase</fullName>
        <ecNumber evidence="1">2.7.11.1</ecNumber>
    </recommendedName>
</protein>
<keyword evidence="13" id="KW-1185">Reference proteome</keyword>
<dbReference type="InterPro" id="IPR011009">
    <property type="entry name" value="Kinase-like_dom_sf"/>
</dbReference>
<evidence type="ECO:0000256" key="2">
    <source>
        <dbReference type="ARBA" id="ARBA00022527"/>
    </source>
</evidence>
<dbReference type="PROSITE" id="PS50011">
    <property type="entry name" value="PROTEIN_KINASE_DOM"/>
    <property type="match status" value="1"/>
</dbReference>
<dbReference type="InterPro" id="IPR008271">
    <property type="entry name" value="Ser/Thr_kinase_AS"/>
</dbReference>